<gene>
    <name evidence="3" type="ORF">DU002_12565</name>
</gene>
<evidence type="ECO:0000313" key="4">
    <source>
        <dbReference type="Proteomes" id="UP000252558"/>
    </source>
</evidence>
<protein>
    <submittedName>
        <fullName evidence="3">DUF2956 domain-containing protein</fullName>
    </submittedName>
</protein>
<feature type="region of interest" description="Disordered" evidence="1">
    <location>
        <begin position="50"/>
        <end position="88"/>
    </location>
</feature>
<keyword evidence="2" id="KW-0472">Membrane</keyword>
<evidence type="ECO:0000256" key="2">
    <source>
        <dbReference type="SAM" id="Phobius"/>
    </source>
</evidence>
<accession>A0A368NIC8</accession>
<keyword evidence="4" id="KW-1185">Reference proteome</keyword>
<comment type="caution">
    <text evidence="3">The sequence shown here is derived from an EMBL/GenBank/DDBJ whole genome shotgun (WGS) entry which is preliminary data.</text>
</comment>
<dbReference type="RefSeq" id="WP_114338739.1">
    <property type="nucleotide sequence ID" value="NZ_QPID01000007.1"/>
</dbReference>
<dbReference type="OrthoDB" id="5600789at2"/>
<organism evidence="3 4">
    <name type="scientific">Corallincola holothuriorum</name>
    <dbReference type="NCBI Taxonomy" id="2282215"/>
    <lineage>
        <taxon>Bacteria</taxon>
        <taxon>Pseudomonadati</taxon>
        <taxon>Pseudomonadota</taxon>
        <taxon>Gammaproteobacteria</taxon>
        <taxon>Alteromonadales</taxon>
        <taxon>Psychromonadaceae</taxon>
        <taxon>Corallincola</taxon>
    </lineage>
</organism>
<feature type="compositionally biased region" description="Low complexity" evidence="1">
    <location>
        <begin position="72"/>
        <end position="81"/>
    </location>
</feature>
<sequence length="117" mass="12983">MTKYKKGGPSSETVQESDALAKATQRPGQTKEQTKLIAQGIQKGIELYKKQHKAKLREQDKRKKRAKRSDASADQADSASPDEAKSGYRQHPLPWILLSLSWLSMGAYLFHSLGANG</sequence>
<keyword evidence="2" id="KW-1133">Transmembrane helix</keyword>
<dbReference type="Pfam" id="PF11169">
    <property type="entry name" value="DUF2956"/>
    <property type="match status" value="1"/>
</dbReference>
<dbReference type="Proteomes" id="UP000252558">
    <property type="component" value="Unassembled WGS sequence"/>
</dbReference>
<feature type="transmembrane region" description="Helical" evidence="2">
    <location>
        <begin position="93"/>
        <end position="111"/>
    </location>
</feature>
<dbReference type="EMBL" id="QPID01000007">
    <property type="protein sequence ID" value="RCU49179.1"/>
    <property type="molecule type" value="Genomic_DNA"/>
</dbReference>
<proteinExistence type="predicted"/>
<name>A0A368NIC8_9GAMM</name>
<keyword evidence="2" id="KW-0812">Transmembrane</keyword>
<feature type="region of interest" description="Disordered" evidence="1">
    <location>
        <begin position="1"/>
        <end position="34"/>
    </location>
</feature>
<reference evidence="3 4" key="1">
    <citation type="submission" date="2018-07" db="EMBL/GenBank/DDBJ databases">
        <title>Corallincola holothuriorum sp. nov., a new facultative anaerobe isolated from sea cucumber Apostichopus japonicus.</title>
        <authorList>
            <person name="Xia H."/>
        </authorList>
    </citation>
    <scope>NUCLEOTIDE SEQUENCE [LARGE SCALE GENOMIC DNA]</scope>
    <source>
        <strain evidence="3 4">C4</strain>
    </source>
</reference>
<dbReference type="InterPro" id="IPR021339">
    <property type="entry name" value="DUF2956"/>
</dbReference>
<dbReference type="AlphaFoldDB" id="A0A368NIC8"/>
<evidence type="ECO:0000313" key="3">
    <source>
        <dbReference type="EMBL" id="RCU49179.1"/>
    </source>
</evidence>
<evidence type="ECO:0000256" key="1">
    <source>
        <dbReference type="SAM" id="MobiDB-lite"/>
    </source>
</evidence>